<evidence type="ECO:0000256" key="7">
    <source>
        <dbReference type="ARBA" id="ARBA00022670"/>
    </source>
</evidence>
<dbReference type="Pfam" id="PF17900">
    <property type="entry name" value="Peptidase_M1_N"/>
    <property type="match status" value="1"/>
</dbReference>
<evidence type="ECO:0000256" key="4">
    <source>
        <dbReference type="ARBA" id="ARBA00010136"/>
    </source>
</evidence>
<evidence type="ECO:0000256" key="17">
    <source>
        <dbReference type="ARBA" id="ARBA00023180"/>
    </source>
</evidence>
<evidence type="ECO:0000256" key="15">
    <source>
        <dbReference type="ARBA" id="ARBA00023136"/>
    </source>
</evidence>
<dbReference type="Gene3D" id="1.10.390.10">
    <property type="entry name" value="Neutral Protease Domain 2"/>
    <property type="match status" value="1"/>
</dbReference>
<keyword evidence="7 23" id="KW-0645">Protease</keyword>
<evidence type="ECO:0000256" key="18">
    <source>
        <dbReference type="ARBA" id="ARBA00023288"/>
    </source>
</evidence>
<evidence type="ECO:0000256" key="12">
    <source>
        <dbReference type="ARBA" id="ARBA00022833"/>
    </source>
</evidence>
<keyword evidence="12 21" id="KW-0862">Zinc</keyword>
<evidence type="ECO:0000256" key="11">
    <source>
        <dbReference type="ARBA" id="ARBA00022801"/>
    </source>
</evidence>
<evidence type="ECO:0000256" key="2">
    <source>
        <dbReference type="ARBA" id="ARBA00004167"/>
    </source>
</evidence>
<evidence type="ECO:0000313" key="28">
    <source>
        <dbReference type="Proteomes" id="UP001652661"/>
    </source>
</evidence>
<evidence type="ECO:0000256" key="8">
    <source>
        <dbReference type="ARBA" id="ARBA00022692"/>
    </source>
</evidence>
<evidence type="ECO:0000259" key="25">
    <source>
        <dbReference type="Pfam" id="PF01433"/>
    </source>
</evidence>
<dbReference type="Proteomes" id="UP001652661">
    <property type="component" value="Chromosome 3R"/>
</dbReference>
<dbReference type="Pfam" id="PF01433">
    <property type="entry name" value="Peptidase_M1"/>
    <property type="match status" value="1"/>
</dbReference>
<dbReference type="RefSeq" id="XP_017023784.1">
    <property type="nucleotide sequence ID" value="XM_017168295.3"/>
</dbReference>
<dbReference type="SUPFAM" id="SSF63737">
    <property type="entry name" value="Leukotriene A4 hydrolase N-terminal domain"/>
    <property type="match status" value="1"/>
</dbReference>
<feature type="site" description="Transition state stabilizer" evidence="22">
    <location>
        <position position="419"/>
    </location>
</feature>
<dbReference type="FunFam" id="2.60.40.1910:FF:000008">
    <property type="entry name" value="Aminopeptidase"/>
    <property type="match status" value="1"/>
</dbReference>
<name>A0A6P4IJN8_DROKI</name>
<dbReference type="GO" id="GO:0008270">
    <property type="term" value="F:zinc ion binding"/>
    <property type="evidence" value="ECO:0007669"/>
    <property type="project" value="UniProtKB-UniRule"/>
</dbReference>
<evidence type="ECO:0000256" key="19">
    <source>
        <dbReference type="PIRSR" id="PIRSR634016-1"/>
    </source>
</evidence>
<evidence type="ECO:0000256" key="24">
    <source>
        <dbReference type="SAM" id="SignalP"/>
    </source>
</evidence>
<dbReference type="FunFam" id="2.60.40.1730:FF:000016">
    <property type="entry name" value="Aminopeptidase"/>
    <property type="match status" value="1"/>
</dbReference>
<dbReference type="InterPro" id="IPR027268">
    <property type="entry name" value="Peptidase_M4/M1_CTD_sf"/>
</dbReference>
<dbReference type="GO" id="GO:0016285">
    <property type="term" value="F:alanyl aminopeptidase activity"/>
    <property type="evidence" value="ECO:0007669"/>
    <property type="project" value="UniProtKB-EC"/>
</dbReference>
<feature type="signal peptide" evidence="24">
    <location>
        <begin position="1"/>
        <end position="18"/>
    </location>
</feature>
<dbReference type="InterPro" id="IPR050344">
    <property type="entry name" value="Peptidase_M1_aminopeptidases"/>
</dbReference>
<gene>
    <name evidence="29" type="primary">LOC108075743</name>
</gene>
<keyword evidence="11 23" id="KW-0378">Hydrolase</keyword>
<evidence type="ECO:0000259" key="27">
    <source>
        <dbReference type="Pfam" id="PF17900"/>
    </source>
</evidence>
<feature type="binding site" evidence="20">
    <location>
        <position position="854"/>
    </location>
    <ligand>
        <name>substrate</name>
    </ligand>
</feature>
<evidence type="ECO:0000256" key="6">
    <source>
        <dbReference type="ARBA" id="ARBA00022622"/>
    </source>
</evidence>
<evidence type="ECO:0000256" key="5">
    <source>
        <dbReference type="ARBA" id="ARBA00022475"/>
    </source>
</evidence>
<feature type="binding site" evidence="20">
    <location>
        <position position="161"/>
    </location>
    <ligand>
        <name>substrate</name>
    </ligand>
</feature>
<feature type="binding site" evidence="21">
    <location>
        <position position="356"/>
    </location>
    <ligand>
        <name>Zn(2+)</name>
        <dbReference type="ChEBI" id="CHEBI:29105"/>
        <note>catalytic</note>
    </ligand>
</feature>
<dbReference type="GO" id="GO:0006508">
    <property type="term" value="P:proteolysis"/>
    <property type="evidence" value="ECO:0007669"/>
    <property type="project" value="UniProtKB-KW"/>
</dbReference>
<keyword evidence="15" id="KW-0472">Membrane</keyword>
<evidence type="ECO:0000256" key="13">
    <source>
        <dbReference type="ARBA" id="ARBA00022989"/>
    </source>
</evidence>
<dbReference type="GeneID" id="108075743"/>
<evidence type="ECO:0000256" key="14">
    <source>
        <dbReference type="ARBA" id="ARBA00023049"/>
    </source>
</evidence>
<dbReference type="GO" id="GO:0043171">
    <property type="term" value="P:peptide catabolic process"/>
    <property type="evidence" value="ECO:0007669"/>
    <property type="project" value="TreeGrafter"/>
</dbReference>
<comment type="subcellular location">
    <subcellularLocation>
        <location evidence="3">Cell membrane</location>
        <topology evidence="3">Lipid-anchor</topology>
        <topology evidence="3">GPI-anchor</topology>
    </subcellularLocation>
    <subcellularLocation>
        <location evidence="2">Membrane</location>
        <topology evidence="2">Single-pass membrane protein</topology>
    </subcellularLocation>
</comment>
<evidence type="ECO:0000256" key="10">
    <source>
        <dbReference type="ARBA" id="ARBA00022729"/>
    </source>
</evidence>
<dbReference type="InterPro" id="IPR034016">
    <property type="entry name" value="M1_APN-typ"/>
</dbReference>
<evidence type="ECO:0000256" key="20">
    <source>
        <dbReference type="PIRSR" id="PIRSR634016-2"/>
    </source>
</evidence>
<keyword evidence="6" id="KW-0336">GPI-anchor</keyword>
<dbReference type="OrthoDB" id="510539at2759"/>
<dbReference type="InterPro" id="IPR014782">
    <property type="entry name" value="Peptidase_M1_dom"/>
</dbReference>
<reference evidence="29" key="1">
    <citation type="submission" date="2025-08" db="UniProtKB">
        <authorList>
            <consortium name="RefSeq"/>
        </authorList>
    </citation>
    <scope>IDENTIFICATION</scope>
    <source>
        <strain evidence="29">14028-0561.14</strain>
        <tissue evidence="29">Whole fly</tissue>
    </source>
</reference>
<dbReference type="GO" id="GO:0042277">
    <property type="term" value="F:peptide binding"/>
    <property type="evidence" value="ECO:0007669"/>
    <property type="project" value="TreeGrafter"/>
</dbReference>
<dbReference type="GO" id="GO:0070006">
    <property type="term" value="F:metalloaminopeptidase activity"/>
    <property type="evidence" value="ECO:0007669"/>
    <property type="project" value="TreeGrafter"/>
</dbReference>
<protein>
    <recommendedName>
        <fullName evidence="23">Aminopeptidase</fullName>
        <ecNumber evidence="23">3.4.11.-</ecNumber>
    </recommendedName>
</protein>
<dbReference type="InterPro" id="IPR024571">
    <property type="entry name" value="ERAP1-like_C_dom"/>
</dbReference>
<dbReference type="Gene3D" id="2.60.40.1730">
    <property type="entry name" value="tricorn interacting facor f3 domain"/>
    <property type="match status" value="1"/>
</dbReference>
<accession>A0A6P4IJN8</accession>
<dbReference type="EC" id="3.4.11.-" evidence="23"/>
<proteinExistence type="inferred from homology"/>
<evidence type="ECO:0000256" key="9">
    <source>
        <dbReference type="ARBA" id="ARBA00022723"/>
    </source>
</evidence>
<comment type="similarity">
    <text evidence="4 23">Belongs to the peptidase M1 family.</text>
</comment>
<dbReference type="InterPro" id="IPR045357">
    <property type="entry name" value="Aminopeptidase_N-like_N"/>
</dbReference>
<feature type="binding site" evidence="21">
    <location>
        <position position="337"/>
    </location>
    <ligand>
        <name>Zn(2+)</name>
        <dbReference type="ChEBI" id="CHEBI:29105"/>
        <note>catalytic</note>
    </ligand>
</feature>
<evidence type="ECO:0000256" key="22">
    <source>
        <dbReference type="PIRSR" id="PIRSR634016-4"/>
    </source>
</evidence>
<keyword evidence="5" id="KW-1003">Cell membrane</keyword>
<dbReference type="Gene3D" id="2.60.40.1910">
    <property type="match status" value="1"/>
</dbReference>
<dbReference type="AlphaFoldDB" id="A0A6P4IJN8"/>
<evidence type="ECO:0000256" key="23">
    <source>
        <dbReference type="RuleBase" id="RU364040"/>
    </source>
</evidence>
<dbReference type="InterPro" id="IPR042097">
    <property type="entry name" value="Aminopeptidase_N-like_N_sf"/>
</dbReference>
<organism evidence="28 29">
    <name type="scientific">Drosophila kikkawai</name>
    <name type="common">Fruit fly</name>
    <dbReference type="NCBI Taxonomy" id="30033"/>
    <lineage>
        <taxon>Eukaryota</taxon>
        <taxon>Metazoa</taxon>
        <taxon>Ecdysozoa</taxon>
        <taxon>Arthropoda</taxon>
        <taxon>Hexapoda</taxon>
        <taxon>Insecta</taxon>
        <taxon>Pterygota</taxon>
        <taxon>Neoptera</taxon>
        <taxon>Endopterygota</taxon>
        <taxon>Diptera</taxon>
        <taxon>Brachycera</taxon>
        <taxon>Muscomorpha</taxon>
        <taxon>Ephydroidea</taxon>
        <taxon>Drosophilidae</taxon>
        <taxon>Drosophila</taxon>
        <taxon>Sophophora</taxon>
    </lineage>
</organism>
<feature type="active site" description="Proton acceptor" evidence="19">
    <location>
        <position position="334"/>
    </location>
</feature>
<dbReference type="PANTHER" id="PTHR11533:SF253">
    <property type="entry name" value="AMINOPEPTIDASE-RELATED"/>
    <property type="match status" value="1"/>
</dbReference>
<dbReference type="PANTHER" id="PTHR11533">
    <property type="entry name" value="PROTEASE M1 ZINC METALLOPROTEASE"/>
    <property type="match status" value="1"/>
</dbReference>
<evidence type="ECO:0000259" key="26">
    <source>
        <dbReference type="Pfam" id="PF11838"/>
    </source>
</evidence>
<dbReference type="FunFam" id="1.25.50.20:FF:000001">
    <property type="entry name" value="Aminopeptidase"/>
    <property type="match status" value="1"/>
</dbReference>
<feature type="binding site" evidence="21">
    <location>
        <position position="333"/>
    </location>
    <ligand>
        <name>Zn(2+)</name>
        <dbReference type="ChEBI" id="CHEBI:29105"/>
        <note>catalytic</note>
    </ligand>
</feature>
<dbReference type="GO" id="GO:0005737">
    <property type="term" value="C:cytoplasm"/>
    <property type="evidence" value="ECO:0007669"/>
    <property type="project" value="TreeGrafter"/>
</dbReference>
<keyword evidence="10 24" id="KW-0732">Signal</keyword>
<feature type="domain" description="Aminopeptidase N-like N-terminal" evidence="27">
    <location>
        <begin position="31"/>
        <end position="226"/>
    </location>
</feature>
<dbReference type="PRINTS" id="PR00756">
    <property type="entry name" value="ALADIPTASE"/>
</dbReference>
<keyword evidence="13" id="KW-1133">Transmembrane helix</keyword>
<evidence type="ECO:0000256" key="3">
    <source>
        <dbReference type="ARBA" id="ARBA00004609"/>
    </source>
</evidence>
<comment type="catalytic activity">
    <reaction evidence="1">
        <text>Release of an N-terminal amino acid, Xaa-|-Yaa- from a peptide, amide or arylamide. Xaa is preferably Ala, but may be most amino acids including Pro (slow action). When a terminal hydrophobic residue is followed by a prolyl residue, the two may be released as an intact Xaa-Pro dipeptide.</text>
        <dbReference type="EC" id="3.4.11.2"/>
    </reaction>
</comment>
<keyword evidence="23" id="KW-0031">Aminopeptidase</keyword>
<comment type="cofactor">
    <cofactor evidence="21 23">
        <name>Zn(2+)</name>
        <dbReference type="ChEBI" id="CHEBI:29105"/>
    </cofactor>
    <text evidence="21 23">Binds 1 zinc ion per subunit.</text>
</comment>
<dbReference type="InterPro" id="IPR001930">
    <property type="entry name" value="Peptidase_M1"/>
</dbReference>
<dbReference type="GO" id="GO:0098552">
    <property type="term" value="C:side of membrane"/>
    <property type="evidence" value="ECO:0007669"/>
    <property type="project" value="UniProtKB-KW"/>
</dbReference>
<dbReference type="Gene3D" id="1.25.50.20">
    <property type="match status" value="1"/>
</dbReference>
<evidence type="ECO:0000256" key="1">
    <source>
        <dbReference type="ARBA" id="ARBA00000098"/>
    </source>
</evidence>
<feature type="chain" id="PRO_5044647406" description="Aminopeptidase" evidence="24">
    <location>
        <begin position="19"/>
        <end position="923"/>
    </location>
</feature>
<dbReference type="Pfam" id="PF11838">
    <property type="entry name" value="ERAP1_C"/>
    <property type="match status" value="1"/>
</dbReference>
<keyword evidence="16" id="KW-1015">Disulfide bond</keyword>
<keyword evidence="9 21" id="KW-0479">Metal-binding</keyword>
<dbReference type="GO" id="GO:0005886">
    <property type="term" value="C:plasma membrane"/>
    <property type="evidence" value="ECO:0007669"/>
    <property type="project" value="UniProtKB-SubCell"/>
</dbReference>
<keyword evidence="14 23" id="KW-0482">Metalloprotease</keyword>
<feature type="binding site" evidence="20">
    <location>
        <begin position="297"/>
        <end position="301"/>
    </location>
    <ligand>
        <name>substrate</name>
    </ligand>
</feature>
<keyword evidence="28" id="KW-1185">Reference proteome</keyword>
<keyword evidence="17" id="KW-0325">Glycoprotein</keyword>
<evidence type="ECO:0000256" key="21">
    <source>
        <dbReference type="PIRSR" id="PIRSR634016-3"/>
    </source>
</evidence>
<dbReference type="GO" id="GO:0005615">
    <property type="term" value="C:extracellular space"/>
    <property type="evidence" value="ECO:0007669"/>
    <property type="project" value="TreeGrafter"/>
</dbReference>
<keyword evidence="18" id="KW-0449">Lipoprotein</keyword>
<evidence type="ECO:0000313" key="29">
    <source>
        <dbReference type="RefSeq" id="XP_017023784.1"/>
    </source>
</evidence>
<dbReference type="FunFam" id="1.10.390.10:FF:000016">
    <property type="entry name" value="Glutamyl aminopeptidase"/>
    <property type="match status" value="1"/>
</dbReference>
<dbReference type="CDD" id="cd09601">
    <property type="entry name" value="M1_APN-Q_like"/>
    <property type="match status" value="1"/>
</dbReference>
<keyword evidence="8" id="KW-0812">Transmembrane</keyword>
<feature type="domain" description="Peptidase M1 membrane alanine aminopeptidase" evidence="25">
    <location>
        <begin position="261"/>
        <end position="486"/>
    </location>
</feature>
<sequence length="923" mass="107169">MKWLIFFVASLGLGLASSSYDHYRLPTAIRPQKYHLSILTHLDGPKALTFSGTVKILLEILENTNNITLHSKGLTIDESQTILTELNGEEKQDICVSSTEVNPTHDYYILNTCQELVLENYYELTLSFSAEVNRKLVGYYRSSYPDPEANETRWITMTQFEPASARLAFPCFDEPSYKASFLVTLGHHQKYTSLSNMPVKESQPHELILNYVWTEFQESVPMSTYLVAYSINDFYYKPSILPNGVHFRTWARPNAIDQCDYAAEFGPKVLQYYEELFGIRFPLPKIDQIAMPDFESGAMENWGLVTYRETNLLYSNSSSSLDAKELVASVVAHELAHQWFGNLVTMKWWTDLWLNEGFATYLATMSVHHINPEGGIKERQSVGDIWETFRQDSLETSNPISRPIQMASQIVQSFNVISYKKGSSVIRMMHLFLGDEAFRAGLKTYLEMFEYSNAEQDNLWETLTQAAHESGALPRNFSVKTIMDTWTLQTGYPVVNVIRNYAEGNAELTQERYLRNSEVPRSKYKSCWWVPLSYTTQSELDFNNMSPRDWLECSKEGLSQPKKIENLPRADQWVILNTQVATPCKINYDAQNWKLLINTLTTGRYESIHLINRAQLINDVLSFAWTGDQDYETALKVVAYLPRERELLPWKAAFSNIRLINRIVRRTAQGGLLKRYIKKLLPPIYHYVNGINDTFAYIQHQDGIALKISIVSMACQYQVEDCIPRALNYFREWRTEPNPDKNNPVPVNLRSIVYCTAIRHGLDEDWEFLWTRYKRSNEADEKVDMLNSLGCTRAVWLLRRMLDLSFDPKSAIRRQDSMTSFNAVADNEIGFQLAKQYFMHNVELIYKFYQPTVRSMLRLLTPLSTQIIDPKEFREFEDFVSRARPWLKGIEETVQQTLEKMRITVQWKERNYAKFNSAIRKFL</sequence>
<evidence type="ECO:0000256" key="16">
    <source>
        <dbReference type="ARBA" id="ARBA00023157"/>
    </source>
</evidence>
<feature type="domain" description="ERAP1-like C-terminal" evidence="26">
    <location>
        <begin position="573"/>
        <end position="902"/>
    </location>
</feature>
<dbReference type="SUPFAM" id="SSF55486">
    <property type="entry name" value="Metalloproteases ('zincins'), catalytic domain"/>
    <property type="match status" value="1"/>
</dbReference>